<dbReference type="GO" id="GO:0004866">
    <property type="term" value="F:endopeptidase inhibitor activity"/>
    <property type="evidence" value="ECO:0007669"/>
    <property type="project" value="InterPro"/>
</dbReference>
<dbReference type="Gene3D" id="1.50.10.20">
    <property type="match status" value="1"/>
</dbReference>
<dbReference type="SMART" id="SM01360">
    <property type="entry name" value="A2M"/>
    <property type="match status" value="1"/>
</dbReference>
<dbReference type="PANTHER" id="PTHR11412">
    <property type="entry name" value="MACROGLOBULIN / COMPLEMENT"/>
    <property type="match status" value="1"/>
</dbReference>
<dbReference type="InterPro" id="IPR013783">
    <property type="entry name" value="Ig-like_fold"/>
</dbReference>
<reference evidence="6" key="1">
    <citation type="submission" date="2023-07" db="EMBL/GenBank/DDBJ databases">
        <authorList>
            <consortium name="AG Swart"/>
            <person name="Singh M."/>
            <person name="Singh A."/>
            <person name="Seah K."/>
            <person name="Emmerich C."/>
        </authorList>
    </citation>
    <scope>NUCLEOTIDE SEQUENCE</scope>
    <source>
        <strain evidence="6">DP1</strain>
    </source>
</reference>
<evidence type="ECO:0000256" key="2">
    <source>
        <dbReference type="ARBA" id="ARBA00022966"/>
    </source>
</evidence>
<protein>
    <recommendedName>
        <fullName evidence="5">Alpha-2-macroglobulin domain-containing protein</fullName>
    </recommendedName>
</protein>
<feature type="domain" description="Alpha-2-macroglobulin" evidence="5">
    <location>
        <begin position="756"/>
        <end position="845"/>
    </location>
</feature>
<keyword evidence="1 4" id="KW-0732">Signal</keyword>
<dbReference type="SUPFAM" id="SSF48239">
    <property type="entry name" value="Terpenoid cyclases/Protein prenyltransferases"/>
    <property type="match status" value="1"/>
</dbReference>
<dbReference type="GO" id="GO:0005615">
    <property type="term" value="C:extracellular space"/>
    <property type="evidence" value="ECO:0007669"/>
    <property type="project" value="InterPro"/>
</dbReference>
<dbReference type="InterPro" id="IPR036595">
    <property type="entry name" value="A-macroglobulin_rcpt-bd_sf"/>
</dbReference>
<proteinExistence type="predicted"/>
<feature type="chain" id="PRO_5042099156" description="Alpha-2-macroglobulin domain-containing protein" evidence="4">
    <location>
        <begin position="18"/>
        <end position="1467"/>
    </location>
</feature>
<keyword evidence="2" id="KW-0882">Thioester bond</keyword>
<feature type="region of interest" description="Disordered" evidence="3">
    <location>
        <begin position="721"/>
        <end position="744"/>
    </location>
</feature>
<feature type="signal peptide" evidence="4">
    <location>
        <begin position="1"/>
        <end position="17"/>
    </location>
</feature>
<comment type="caution">
    <text evidence="6">The sequence shown here is derived from an EMBL/GenBank/DDBJ whole genome shotgun (WGS) entry which is preliminary data.</text>
</comment>
<dbReference type="InterPro" id="IPR009048">
    <property type="entry name" value="A-macroglobulin_rcpt-bd"/>
</dbReference>
<dbReference type="Proteomes" id="UP001295684">
    <property type="component" value="Unassembled WGS sequence"/>
</dbReference>
<keyword evidence="7" id="KW-1185">Reference proteome</keyword>
<evidence type="ECO:0000256" key="1">
    <source>
        <dbReference type="ARBA" id="ARBA00022729"/>
    </source>
</evidence>
<dbReference type="EMBL" id="CAMPGE010003831">
    <property type="protein sequence ID" value="CAI2362678.1"/>
    <property type="molecule type" value="Genomic_DNA"/>
</dbReference>
<evidence type="ECO:0000259" key="5">
    <source>
        <dbReference type="SMART" id="SM01360"/>
    </source>
</evidence>
<dbReference type="Gene3D" id="2.60.40.690">
    <property type="entry name" value="Alpha-macroglobulin, receptor-binding domain"/>
    <property type="match status" value="1"/>
</dbReference>
<dbReference type="InterPro" id="IPR011626">
    <property type="entry name" value="Alpha-macroglobulin_TED"/>
</dbReference>
<evidence type="ECO:0000256" key="3">
    <source>
        <dbReference type="SAM" id="MobiDB-lite"/>
    </source>
</evidence>
<dbReference type="SUPFAM" id="SSF49410">
    <property type="entry name" value="Alpha-macroglobulin receptor domain"/>
    <property type="match status" value="1"/>
</dbReference>
<dbReference type="CDD" id="cd02891">
    <property type="entry name" value="A2M_like"/>
    <property type="match status" value="1"/>
</dbReference>
<evidence type="ECO:0000313" key="7">
    <source>
        <dbReference type="Proteomes" id="UP001295684"/>
    </source>
</evidence>
<sequence>MKYKILCLLLLILVAYCQNGEQKIEGRHFNNFLGHNNRAIKHPEAFAFNLGLAQKASSSSSNDGKDDPSTHKKDDNSSPEKLLSSPVFSEYYHNISYPSWQWVDWTREGLLISLTTDKPVYQPGDTLEARVYFFNYTDKSPIACDHFALNYDILDSNDNVVHSKKGNFGNTCDGIGEIFKYEIPAEMKGGVYYIKANDYSSPASIVKFRVREYHQKSLVSFDYSQESYSPGEDAEGKLTVRSTNVQKIPKGATFSVKTAAGETKNDIAIDENGSGYFSIHIPEDWSEPTMFISFTLHLGEKESTKTDILTIIQKDTVYIEFIAQSGPLVPGTCQKIYFEAFADDSRAEHVNIMNSNIYKNSKTETEEVAVPLISSKYHGRGDFELCTEKDATYALRYKGVDHVLNPKEYNEAFNYKKIEPKSQVAMTLMNPVMENNEDLSLTIQNADSDKTANLMLSVYNKKILLYSQKVSVGASELKVTIPSSEIDLPNGGVVSISLYELKEKEEKKDEQQRIYYHPQEFPYITVSDTLAFILPCKTLEIRVQTDKESYSTGEEVNYEITVHDPTTGAQVDEDVYVDLSVTDLTPFLEIENKRQPASLVASVYLQKEVNITKEYEFLNANEYLNYLYTGDSSDSDEAKEKIELLLGTQKWRLYKLDPSIKNEATLDQSYDLNNLYLNNRGPEIVLMDMQMEMMPMMARNAPMPVMYKANIEEAPPALEITEEEAPGSAGSDDEDTSDGEDTNDDITAERVNFKQTQLYSQFVLAEKGQYKGSFKLGDLITKFRFDVNTVSKKGVYGMHQSYFNVFNDFYVESNIPFFFTNLDKIEVPLIVHNGKDTDLQVDLSVATSNRINALEYSLSEDNTIVPKNSVKKVIITFKARAIAEDEFKVRITAKAGSDISDSFISTTRVIGRGFPVTKSQSGFVGKVGDEFKKDSELEFNLPSTFEAGSLELQAKLYTSQIGNILDALEKLIRDPHGCFEQTSSTTYPLVMALLLMEAMPEKNDRVTKMIIDSKQKLSDGYQKLTTFETDTGGYEWFGESPGHEALTAYGLMQFNEMKQVLGEVDQGMIDRTTDWILSKRDGKGGFNMNSHGLDSFGSPPPDLSDAYILWVLTSIGKDIDLEKEIKKNIEKAKAQGDSYLNALVANILYNVNRIEEANQFSKMLKESQDKETGEVQRKETSITRSSGKSLNIETTALATLAWMKDPSGQFSDSTELGVKYIVGNVQDGKYGSTQGTILSLKVLIEFLKNSKLEGSGTFEIFVDGNSVQSIDFSKEDDTQTIEFNESLLTHLQTNLAAFKKQSDHKIKIVLKNFNGNEEKFRLSYSIQATYKDLTPKSNPDSDLKFSVETSTVLDTAKVGDISTYNVRLQNKDQDNGKGMTLAIVRIPSCQEIDYNSLERLQNENKISYFEVFNGNSEVVLYWRSLQPGDVKEVSLSMTQSYNSDLCITRPSKAYLYYDEDGSQVWTE</sequence>
<dbReference type="InterPro" id="IPR047565">
    <property type="entry name" value="Alpha-macroglob_thiol-ester_cl"/>
</dbReference>
<evidence type="ECO:0000256" key="4">
    <source>
        <dbReference type="SAM" id="SignalP"/>
    </source>
</evidence>
<gene>
    <name evidence="6" type="ORF">ECRASSUSDP1_LOCUS4004</name>
</gene>
<dbReference type="InterPro" id="IPR001599">
    <property type="entry name" value="Macroglobln_a2"/>
</dbReference>
<dbReference type="Gene3D" id="2.60.40.10">
    <property type="entry name" value="Immunoglobulins"/>
    <property type="match status" value="1"/>
</dbReference>
<organism evidence="6 7">
    <name type="scientific">Euplotes crassus</name>
    <dbReference type="NCBI Taxonomy" id="5936"/>
    <lineage>
        <taxon>Eukaryota</taxon>
        <taxon>Sar</taxon>
        <taxon>Alveolata</taxon>
        <taxon>Ciliophora</taxon>
        <taxon>Intramacronucleata</taxon>
        <taxon>Spirotrichea</taxon>
        <taxon>Hypotrichia</taxon>
        <taxon>Euplotida</taxon>
        <taxon>Euplotidae</taxon>
        <taxon>Moneuplotes</taxon>
    </lineage>
</organism>
<dbReference type="PANTHER" id="PTHR11412:SF136">
    <property type="entry name" value="CD109 ANTIGEN"/>
    <property type="match status" value="1"/>
</dbReference>
<evidence type="ECO:0000313" key="6">
    <source>
        <dbReference type="EMBL" id="CAI2362678.1"/>
    </source>
</evidence>
<dbReference type="InterPro" id="IPR050473">
    <property type="entry name" value="A2M/Complement_sys"/>
</dbReference>
<dbReference type="Pfam" id="PF00207">
    <property type="entry name" value="A2M"/>
    <property type="match status" value="1"/>
</dbReference>
<feature type="compositionally biased region" description="Basic and acidic residues" evidence="3">
    <location>
        <begin position="63"/>
        <end position="78"/>
    </location>
</feature>
<dbReference type="Pfam" id="PF07677">
    <property type="entry name" value="A2M_recep"/>
    <property type="match status" value="1"/>
</dbReference>
<name>A0AAD1UCN3_EUPCR</name>
<dbReference type="Gene3D" id="2.60.40.1930">
    <property type="match status" value="1"/>
</dbReference>
<dbReference type="SMART" id="SM01419">
    <property type="entry name" value="Thiol-ester_cl"/>
    <property type="match status" value="1"/>
</dbReference>
<feature type="region of interest" description="Disordered" evidence="3">
    <location>
        <begin position="57"/>
        <end position="81"/>
    </location>
</feature>
<accession>A0AAD1UCN3</accession>
<dbReference type="Pfam" id="PF07678">
    <property type="entry name" value="TED_complement"/>
    <property type="match status" value="1"/>
</dbReference>
<dbReference type="InterPro" id="IPR008930">
    <property type="entry name" value="Terpenoid_cyclase/PrenylTrfase"/>
</dbReference>